<dbReference type="OrthoDB" id="1643408at2"/>
<dbReference type="PANTHER" id="PTHR43408:SF2">
    <property type="entry name" value="FMN REDUCTASE (NADPH)"/>
    <property type="match status" value="1"/>
</dbReference>
<feature type="domain" description="NADPH-dependent FMN reductase-like" evidence="5">
    <location>
        <begin position="18"/>
        <end position="166"/>
    </location>
</feature>
<evidence type="ECO:0000313" key="7">
    <source>
        <dbReference type="Proteomes" id="UP000244928"/>
    </source>
</evidence>
<keyword evidence="2" id="KW-0288">FMN</keyword>
<evidence type="ECO:0000259" key="5">
    <source>
        <dbReference type="Pfam" id="PF03358"/>
    </source>
</evidence>
<accession>A0A2S1R848</accession>
<dbReference type="KEGG" id="dlu:A6035_10175"/>
<dbReference type="InterPro" id="IPR023932">
    <property type="entry name" value="CE1759_FMN_reduct"/>
</dbReference>
<keyword evidence="1" id="KW-0285">Flavoprotein</keyword>
<dbReference type="InterPro" id="IPR029039">
    <property type="entry name" value="Flavoprotein-like_sf"/>
</dbReference>
<dbReference type="RefSeq" id="WP_108847708.1">
    <property type="nucleotide sequence ID" value="NZ_CP015449.1"/>
</dbReference>
<gene>
    <name evidence="6" type="ORF">A6035_10175</name>
</gene>
<feature type="region of interest" description="Disordered" evidence="4">
    <location>
        <begin position="209"/>
        <end position="236"/>
    </location>
</feature>
<dbReference type="NCBIfam" id="TIGR04037">
    <property type="entry name" value="LLM_duo_CE1759"/>
    <property type="match status" value="1"/>
</dbReference>
<dbReference type="GO" id="GO:0016491">
    <property type="term" value="F:oxidoreductase activity"/>
    <property type="evidence" value="ECO:0007669"/>
    <property type="project" value="UniProtKB-KW"/>
</dbReference>
<keyword evidence="7" id="KW-1185">Reference proteome</keyword>
<dbReference type="InterPro" id="IPR051814">
    <property type="entry name" value="NAD(P)H-dep_FMN_reductase"/>
</dbReference>
<name>A0A2S1R848_9ACTN</name>
<dbReference type="PANTHER" id="PTHR43408">
    <property type="entry name" value="FMN REDUCTASE (NADPH)"/>
    <property type="match status" value="1"/>
</dbReference>
<feature type="compositionally biased region" description="Basic and acidic residues" evidence="4">
    <location>
        <begin position="209"/>
        <end position="220"/>
    </location>
</feature>
<dbReference type="InterPro" id="IPR005025">
    <property type="entry name" value="FMN_Rdtase-like_dom"/>
</dbReference>
<evidence type="ECO:0000256" key="3">
    <source>
        <dbReference type="ARBA" id="ARBA00023002"/>
    </source>
</evidence>
<organism evidence="6 7">
    <name type="scientific">Dietzia lutea</name>
    <dbReference type="NCBI Taxonomy" id="546160"/>
    <lineage>
        <taxon>Bacteria</taxon>
        <taxon>Bacillati</taxon>
        <taxon>Actinomycetota</taxon>
        <taxon>Actinomycetes</taxon>
        <taxon>Mycobacteriales</taxon>
        <taxon>Dietziaceae</taxon>
        <taxon>Dietzia</taxon>
    </lineage>
</organism>
<evidence type="ECO:0000313" key="6">
    <source>
        <dbReference type="EMBL" id="AWH92469.1"/>
    </source>
</evidence>
<dbReference type="Proteomes" id="UP000244928">
    <property type="component" value="Chromosome"/>
</dbReference>
<dbReference type="SUPFAM" id="SSF52218">
    <property type="entry name" value="Flavoproteins"/>
    <property type="match status" value="1"/>
</dbReference>
<dbReference type="EMBL" id="CP015449">
    <property type="protein sequence ID" value="AWH92469.1"/>
    <property type="molecule type" value="Genomic_DNA"/>
</dbReference>
<protein>
    <submittedName>
        <fullName evidence="6">Flavoprotein</fullName>
    </submittedName>
</protein>
<proteinExistence type="predicted"/>
<dbReference type="AlphaFoldDB" id="A0A2S1R848"/>
<dbReference type="Pfam" id="PF03358">
    <property type="entry name" value="FMN_red"/>
    <property type="match status" value="1"/>
</dbReference>
<evidence type="ECO:0000256" key="1">
    <source>
        <dbReference type="ARBA" id="ARBA00022630"/>
    </source>
</evidence>
<keyword evidence="3" id="KW-0560">Oxidoreductase</keyword>
<dbReference type="Gene3D" id="3.40.50.360">
    <property type="match status" value="1"/>
</dbReference>
<sequence length="236" mass="25040">MTSEHLTEHTTPGERPLNLVVVAAGTSVPSSTRMLADQLTSATREALARQGQRVEVTVLEARELAHEVVDATFTRFPGEKLAAAIDAIGRADGLIAVTPIYNQSFSGLFKSLFDVIEPGTLAGVPVALGATGGTARHSLAVDYALRPMFAYLKADVVPTTVFAAAEDFGAVSTAGDENSLRTRAIRVGTELGDYMLRFAGVTAGAVEPTRADDKRGRRGDDDEFSDFVPMSDLLGR</sequence>
<reference evidence="6 7" key="1">
    <citation type="submission" date="2016-04" db="EMBL/GenBank/DDBJ databases">
        <title>Complete genome sequence of Dietzia lutea YIM 80766T, a strain isolated from desert soil in Egypt.</title>
        <authorList>
            <person name="Zhao J."/>
            <person name="Hu B."/>
            <person name="Geng S."/>
            <person name="Nie Y."/>
            <person name="Tang Y."/>
        </authorList>
    </citation>
    <scope>NUCLEOTIDE SEQUENCE [LARGE SCALE GENOMIC DNA]</scope>
    <source>
        <strain evidence="6 7">YIM 80766</strain>
    </source>
</reference>
<evidence type="ECO:0000256" key="2">
    <source>
        <dbReference type="ARBA" id="ARBA00022643"/>
    </source>
</evidence>
<evidence type="ECO:0000256" key="4">
    <source>
        <dbReference type="SAM" id="MobiDB-lite"/>
    </source>
</evidence>